<protein>
    <submittedName>
        <fullName evidence="1">Uncharacterized protein</fullName>
    </submittedName>
</protein>
<gene>
    <name evidence="1" type="ORF">Adt_30048</name>
</gene>
<dbReference type="EMBL" id="JBFOLK010000009">
    <property type="protein sequence ID" value="KAL2485292.1"/>
    <property type="molecule type" value="Genomic_DNA"/>
</dbReference>
<accession>A0ABD1RA47</accession>
<keyword evidence="2" id="KW-1185">Reference proteome</keyword>
<dbReference type="Proteomes" id="UP001604336">
    <property type="component" value="Unassembled WGS sequence"/>
</dbReference>
<comment type="caution">
    <text evidence="1">The sequence shown here is derived from an EMBL/GenBank/DDBJ whole genome shotgun (WGS) entry which is preliminary data.</text>
</comment>
<sequence>MFQVAAVAAKSGCFETSVVIHSQAARCWIWASMERFCSRGEWGKRELGGSNRNGGRIYTGDDDRSCSCGGLGHEERAQQFGDEWDVKRGANEFSLFFYFGLNPLLTWLGH</sequence>
<reference evidence="2" key="1">
    <citation type="submission" date="2024-07" db="EMBL/GenBank/DDBJ databases">
        <title>Two chromosome-level genome assemblies of Korean endemic species Abeliophyllum distichum and Forsythia ovata (Oleaceae).</title>
        <authorList>
            <person name="Jang H."/>
        </authorList>
    </citation>
    <scope>NUCLEOTIDE SEQUENCE [LARGE SCALE GENOMIC DNA]</scope>
</reference>
<evidence type="ECO:0000313" key="2">
    <source>
        <dbReference type="Proteomes" id="UP001604336"/>
    </source>
</evidence>
<evidence type="ECO:0000313" key="1">
    <source>
        <dbReference type="EMBL" id="KAL2485292.1"/>
    </source>
</evidence>
<name>A0ABD1RA47_9LAMI</name>
<organism evidence="1 2">
    <name type="scientific">Abeliophyllum distichum</name>
    <dbReference type="NCBI Taxonomy" id="126358"/>
    <lineage>
        <taxon>Eukaryota</taxon>
        <taxon>Viridiplantae</taxon>
        <taxon>Streptophyta</taxon>
        <taxon>Embryophyta</taxon>
        <taxon>Tracheophyta</taxon>
        <taxon>Spermatophyta</taxon>
        <taxon>Magnoliopsida</taxon>
        <taxon>eudicotyledons</taxon>
        <taxon>Gunneridae</taxon>
        <taxon>Pentapetalae</taxon>
        <taxon>asterids</taxon>
        <taxon>lamiids</taxon>
        <taxon>Lamiales</taxon>
        <taxon>Oleaceae</taxon>
        <taxon>Forsythieae</taxon>
        <taxon>Abeliophyllum</taxon>
    </lineage>
</organism>
<proteinExistence type="predicted"/>
<dbReference type="AlphaFoldDB" id="A0ABD1RA47"/>